<evidence type="ECO:0000313" key="2">
    <source>
        <dbReference type="Ensembl" id="ENSCHIP00010040246.1"/>
    </source>
</evidence>
<name>A0A8C2S8P1_CAPHI</name>
<dbReference type="Gene3D" id="1.10.20.10">
    <property type="entry name" value="Histone, subunit A"/>
    <property type="match status" value="1"/>
</dbReference>
<dbReference type="SMART" id="SM00428">
    <property type="entry name" value="H3"/>
    <property type="match status" value="1"/>
</dbReference>
<dbReference type="InterPro" id="IPR009072">
    <property type="entry name" value="Histone-fold"/>
</dbReference>
<accession>A0A8C2S8P1</accession>
<dbReference type="Ensembl" id="ENSCHIT00010056179.1">
    <property type="protein sequence ID" value="ENSCHIP00010040246.1"/>
    <property type="gene ID" value="ENSCHIG00010029596.1"/>
</dbReference>
<evidence type="ECO:0000256" key="1">
    <source>
        <dbReference type="ARBA" id="ARBA00010343"/>
    </source>
</evidence>
<organism evidence="2">
    <name type="scientific">Capra hircus</name>
    <name type="common">Goat</name>
    <dbReference type="NCBI Taxonomy" id="9925"/>
    <lineage>
        <taxon>Eukaryota</taxon>
        <taxon>Metazoa</taxon>
        <taxon>Chordata</taxon>
        <taxon>Craniata</taxon>
        <taxon>Vertebrata</taxon>
        <taxon>Euteleostomi</taxon>
        <taxon>Mammalia</taxon>
        <taxon>Eutheria</taxon>
        <taxon>Laurasiatheria</taxon>
        <taxon>Artiodactyla</taxon>
        <taxon>Ruminantia</taxon>
        <taxon>Pecora</taxon>
        <taxon>Bovidae</taxon>
        <taxon>Caprinae</taxon>
        <taxon>Capra</taxon>
    </lineage>
</organism>
<sequence>MFKVLSGIREAGAPRAPLHRPPAGLFLGTNSRPPARPRHGILKEGRALQKTTHLPLRKTPFCRLAREICVQTFLVHFFQDAYLLALHAGRVALPEGCAAGARIRGIQEGLG</sequence>
<protein>
    <recommendedName>
        <fullName evidence="3">Histone H2A/H2B/H3 domain-containing protein</fullName>
    </recommendedName>
</protein>
<evidence type="ECO:0008006" key="3">
    <source>
        <dbReference type="Google" id="ProtNLM"/>
    </source>
</evidence>
<dbReference type="GO" id="GO:0030527">
    <property type="term" value="F:structural constituent of chromatin"/>
    <property type="evidence" value="ECO:0007669"/>
    <property type="project" value="InterPro"/>
</dbReference>
<dbReference type="PANTHER" id="PTHR45810">
    <property type="entry name" value="HISTONE H3.2"/>
    <property type="match status" value="1"/>
</dbReference>
<dbReference type="PANTHER" id="PTHR45810:SF14">
    <property type="entry name" value="CENTROMERE PROTEIN A"/>
    <property type="match status" value="1"/>
</dbReference>
<dbReference type="Ensembl" id="ENSCHIT00010057048.1">
    <property type="protein sequence ID" value="ENSCHIP00010040935.1"/>
    <property type="gene ID" value="ENSCHIG00010030026.1"/>
</dbReference>
<reference evidence="2" key="2">
    <citation type="submission" date="2025-05" db="UniProtKB">
        <authorList>
            <consortium name="Ensembl"/>
        </authorList>
    </citation>
    <scope>IDENTIFICATION</scope>
</reference>
<dbReference type="GO" id="GO:0046982">
    <property type="term" value="F:protein heterodimerization activity"/>
    <property type="evidence" value="ECO:0007669"/>
    <property type="project" value="InterPro"/>
</dbReference>
<reference evidence="2" key="1">
    <citation type="submission" date="2019-03" db="EMBL/GenBank/DDBJ databases">
        <title>Genome sequencing and reference-guided assembly of Black Bengal Goat (Capra hircus).</title>
        <authorList>
            <person name="Siddiki A.Z."/>
            <person name="Baten A."/>
            <person name="Billah M."/>
            <person name="Alam M.A.U."/>
            <person name="Shawrob K.S.M."/>
            <person name="Saha S."/>
            <person name="Chowdhury M."/>
            <person name="Rahman A.H."/>
            <person name="Stear M."/>
            <person name="Miah G."/>
            <person name="Das G.B."/>
            <person name="Hossain M.M."/>
            <person name="Kumkum M."/>
            <person name="Islam M.S."/>
            <person name="Mollah A.M."/>
            <person name="Ahsan A."/>
            <person name="Tusar F."/>
            <person name="Khan M.K.I."/>
        </authorList>
    </citation>
    <scope>NUCLEOTIDE SEQUENCE [LARGE SCALE GENOMIC DNA]</scope>
</reference>
<dbReference type="GO" id="GO:0000786">
    <property type="term" value="C:nucleosome"/>
    <property type="evidence" value="ECO:0007669"/>
    <property type="project" value="InterPro"/>
</dbReference>
<dbReference type="AlphaFoldDB" id="A0A8C2S8P1"/>
<comment type="similarity">
    <text evidence="1">Belongs to the histone H3 family.</text>
</comment>
<dbReference type="SUPFAM" id="SSF47113">
    <property type="entry name" value="Histone-fold"/>
    <property type="match status" value="1"/>
</dbReference>
<dbReference type="PROSITE" id="PS00959">
    <property type="entry name" value="HISTONE_H3_2"/>
    <property type="match status" value="1"/>
</dbReference>
<dbReference type="InterPro" id="IPR000164">
    <property type="entry name" value="Histone_H3/CENP-A"/>
</dbReference>
<proteinExistence type="inferred from homology"/>
<dbReference type="Ensembl" id="ENSCHIT00010027893.1">
    <property type="protein sequence ID" value="ENSCHIP00010019860.1"/>
    <property type="gene ID" value="ENSCHIG00010014573.1"/>
</dbReference>
<dbReference type="GO" id="GO:0003677">
    <property type="term" value="F:DNA binding"/>
    <property type="evidence" value="ECO:0007669"/>
    <property type="project" value="InterPro"/>
</dbReference>